<dbReference type="Proteomes" id="UP000295627">
    <property type="component" value="Unassembled WGS sequence"/>
</dbReference>
<evidence type="ECO:0000313" key="5">
    <source>
        <dbReference type="Proteomes" id="UP000295627"/>
    </source>
</evidence>
<feature type="domain" description="FtsK" evidence="3">
    <location>
        <begin position="279"/>
        <end position="472"/>
    </location>
</feature>
<feature type="region of interest" description="Disordered" evidence="2">
    <location>
        <begin position="553"/>
        <end position="615"/>
    </location>
</feature>
<name>A0A4R5PFQ1_9MYCO</name>
<organism evidence="4 5">
    <name type="scientific">Mycobacteroides franklinii</name>
    <dbReference type="NCBI Taxonomy" id="948102"/>
    <lineage>
        <taxon>Bacteria</taxon>
        <taxon>Bacillati</taxon>
        <taxon>Actinomycetota</taxon>
        <taxon>Actinomycetes</taxon>
        <taxon>Mycobacteriales</taxon>
        <taxon>Mycobacteriaceae</taxon>
        <taxon>Mycobacteroides</taxon>
    </lineage>
</organism>
<evidence type="ECO:0000256" key="2">
    <source>
        <dbReference type="SAM" id="MobiDB-lite"/>
    </source>
</evidence>
<dbReference type="AlphaFoldDB" id="A0A4R5PFQ1"/>
<dbReference type="InterPro" id="IPR027417">
    <property type="entry name" value="P-loop_NTPase"/>
</dbReference>
<accession>A0A4R5PFQ1</accession>
<dbReference type="SUPFAM" id="SSF52540">
    <property type="entry name" value="P-loop containing nucleoside triphosphate hydrolases"/>
    <property type="match status" value="1"/>
</dbReference>
<dbReference type="InterPro" id="IPR002543">
    <property type="entry name" value="FtsK_dom"/>
</dbReference>
<sequence length="615" mass="66326">MGIGQAIGRHFDRNGGLVTGTIARKLRGDVGYVERALEQAGEHRIRCVGVENGAYGTQTIVLSMHSGADLNTVKARGDLIAGFLGHDRVYGIKRRGGHVLLTIGPDRDFPSEREEYATVDGVDADLRVTHHESGRDAVDELAAGYPRFADSIGSYVEVFTTAGLAVKSVTKEPNPDGSACTVTTWTVPGFTHLHISPTGLLVALKGVPGQTLNTYRGALPHLVTAWNAKNLSVSEPEGGTYLLAFNDRDPLKGRDYRLQGPHRYDADAGRSLLGVGTDGREVWISWAGNAGLVIAGAPGTGKTASLLPVLAGMAGQAEIHLVDGKAMFDWEGISPICRTYIRSGKPDAPQEMLRRVYAASKRRGEAVYRLTGESNFWLLNRQQRRELGVTPVFIILDECQKFLDWSGMEKDEKAIVAANRKYIREMVQEGRSAGVVVILITQKPTSESIPTIIRDNAALRLSYYVRSSAAAIAVLGTGRGDGAPSPERDIKNGQLGRFVYDDTERGVAVLGQSFFLPGKEALPIMERWNPVVDQSDLADDLLRRAGISVDDVVLDVDEPAPTPKAKAPEVAEPAPEPEAPETTETPTASEPEPPQEPAVTVAEEEVPTDDPFAGL</sequence>
<protein>
    <recommendedName>
        <fullName evidence="3">FtsK domain-containing protein</fullName>
    </recommendedName>
</protein>
<evidence type="ECO:0000313" key="4">
    <source>
        <dbReference type="EMBL" id="TDH23885.1"/>
    </source>
</evidence>
<dbReference type="EMBL" id="RXLR01000010">
    <property type="protein sequence ID" value="TDH23885.1"/>
    <property type="molecule type" value="Genomic_DNA"/>
</dbReference>
<feature type="binding site" evidence="1">
    <location>
        <begin position="296"/>
        <end position="303"/>
    </location>
    <ligand>
        <name>ATP</name>
        <dbReference type="ChEBI" id="CHEBI:30616"/>
    </ligand>
</feature>
<gene>
    <name evidence="4" type="ORF">EJ571_06505</name>
</gene>
<dbReference type="PROSITE" id="PS50901">
    <property type="entry name" value="FTSK"/>
    <property type="match status" value="1"/>
</dbReference>
<keyword evidence="1" id="KW-0547">Nucleotide-binding</keyword>
<comment type="caution">
    <text evidence="4">The sequence shown here is derived from an EMBL/GenBank/DDBJ whole genome shotgun (WGS) entry which is preliminary data.</text>
</comment>
<keyword evidence="1" id="KW-0067">ATP-binding</keyword>
<reference evidence="4 5" key="1">
    <citation type="journal article" date="2019" name="Sci. Rep.">
        <title>Extended insight into the Mycobacterium chelonae-abscessus complex through whole genome sequencing of Mycobacterium salmoniphilum outbreak and Mycobacterium salmoniphilum-like strains.</title>
        <authorList>
            <person name="Behra P.R.K."/>
            <person name="Das S."/>
            <person name="Pettersson B.M.F."/>
            <person name="Shirreff L."/>
            <person name="DuCote T."/>
            <person name="Jacobsson K.G."/>
            <person name="Ennis D.G."/>
            <person name="Kirsebom L.A."/>
        </authorList>
    </citation>
    <scope>NUCLEOTIDE SEQUENCE [LARGE SCALE GENOMIC DNA]</scope>
    <source>
        <strain evidence="4 5">DSM 45524</strain>
    </source>
</reference>
<dbReference type="RefSeq" id="WP_078334903.1">
    <property type="nucleotide sequence ID" value="NZ_MAFQ01000008.1"/>
</dbReference>
<dbReference type="GO" id="GO:0003677">
    <property type="term" value="F:DNA binding"/>
    <property type="evidence" value="ECO:0007669"/>
    <property type="project" value="InterPro"/>
</dbReference>
<feature type="compositionally biased region" description="Low complexity" evidence="2">
    <location>
        <begin position="563"/>
        <end position="573"/>
    </location>
</feature>
<dbReference type="GO" id="GO:0005524">
    <property type="term" value="F:ATP binding"/>
    <property type="evidence" value="ECO:0007669"/>
    <property type="project" value="UniProtKB-UniRule"/>
</dbReference>
<evidence type="ECO:0000259" key="3">
    <source>
        <dbReference type="PROSITE" id="PS50901"/>
    </source>
</evidence>
<proteinExistence type="predicted"/>
<evidence type="ECO:0000256" key="1">
    <source>
        <dbReference type="PROSITE-ProRule" id="PRU00289"/>
    </source>
</evidence>
<feature type="compositionally biased region" description="Low complexity" evidence="2">
    <location>
        <begin position="580"/>
        <end position="590"/>
    </location>
</feature>
<dbReference type="Gene3D" id="3.40.50.300">
    <property type="entry name" value="P-loop containing nucleotide triphosphate hydrolases"/>
    <property type="match status" value="1"/>
</dbReference>